<dbReference type="Gene3D" id="3.10.450.30">
    <property type="entry name" value="Microbial ribonucleases"/>
    <property type="match status" value="1"/>
</dbReference>
<reference evidence="4" key="1">
    <citation type="submission" date="2024-06" db="EMBL/GenBank/DDBJ databases">
        <title>Kribbella sp. strain HUAS MG21 genome sequences.</title>
        <authorList>
            <person name="Mo P."/>
        </authorList>
    </citation>
    <scope>NUCLEOTIDE SEQUENCE</scope>
    <source>
        <strain evidence="4">HUAS MG21</strain>
    </source>
</reference>
<organism evidence="4">
    <name type="scientific">Kribbella sp. HUAS MG21</name>
    <dbReference type="NCBI Taxonomy" id="3160966"/>
    <lineage>
        <taxon>Bacteria</taxon>
        <taxon>Bacillati</taxon>
        <taxon>Actinomycetota</taxon>
        <taxon>Actinomycetes</taxon>
        <taxon>Propionibacteriales</taxon>
        <taxon>Kribbellaceae</taxon>
        <taxon>Kribbella</taxon>
    </lineage>
</organism>
<dbReference type="AlphaFoldDB" id="A0AAU7TNT6"/>
<feature type="chain" id="PRO_5043369537" evidence="3">
    <location>
        <begin position="23"/>
        <end position="142"/>
    </location>
</feature>
<dbReference type="EMBL" id="CP158165">
    <property type="protein sequence ID" value="XBV28298.1"/>
    <property type="molecule type" value="Genomic_DNA"/>
</dbReference>
<keyword evidence="1" id="KW-0540">Nuclease</keyword>
<protein>
    <submittedName>
        <fullName evidence="4">Ribonuclease domain-containing protein</fullName>
    </submittedName>
</protein>
<dbReference type="GO" id="GO:0004521">
    <property type="term" value="F:RNA endonuclease activity"/>
    <property type="evidence" value="ECO:0007669"/>
    <property type="project" value="InterPro"/>
</dbReference>
<dbReference type="SUPFAM" id="SSF53933">
    <property type="entry name" value="Microbial ribonucleases"/>
    <property type="match status" value="1"/>
</dbReference>
<dbReference type="GO" id="GO:0003723">
    <property type="term" value="F:RNA binding"/>
    <property type="evidence" value="ECO:0007669"/>
    <property type="project" value="InterPro"/>
</dbReference>
<sequence length="142" mass="14880">MRTLIAAVTLATTAALGSTASAAPTAPTHSISSYAVPQTVAAPDAIETCALSSLPAEAGDTLDLIHSGGPFPYEQDGTVFQNREGILPDESSGYYHEYTVITPGSPDRGARRLVGGGPETEPDHVYYTSDHYSSFCEVDENS</sequence>
<keyword evidence="3" id="KW-0732">Signal</keyword>
<proteinExistence type="predicted"/>
<dbReference type="GO" id="GO:0016787">
    <property type="term" value="F:hydrolase activity"/>
    <property type="evidence" value="ECO:0007669"/>
    <property type="project" value="UniProtKB-KW"/>
</dbReference>
<dbReference type="InterPro" id="IPR000026">
    <property type="entry name" value="N1-like"/>
</dbReference>
<evidence type="ECO:0000256" key="2">
    <source>
        <dbReference type="ARBA" id="ARBA00022801"/>
    </source>
</evidence>
<evidence type="ECO:0000313" key="4">
    <source>
        <dbReference type="EMBL" id="XBV28298.1"/>
    </source>
</evidence>
<evidence type="ECO:0000256" key="1">
    <source>
        <dbReference type="ARBA" id="ARBA00022722"/>
    </source>
</evidence>
<gene>
    <name evidence="4" type="ORF">ABN611_18105</name>
</gene>
<dbReference type="Pfam" id="PF00545">
    <property type="entry name" value="Ribonuclease"/>
    <property type="match status" value="1"/>
</dbReference>
<dbReference type="RefSeq" id="WP_350281050.1">
    <property type="nucleotide sequence ID" value="NZ_CP158165.1"/>
</dbReference>
<name>A0AAU7TNT6_9ACTN</name>
<dbReference type="InterPro" id="IPR016191">
    <property type="entry name" value="Ribonuclease/ribotoxin"/>
</dbReference>
<accession>A0AAU7TNT6</accession>
<keyword evidence="2" id="KW-0378">Hydrolase</keyword>
<feature type="signal peptide" evidence="3">
    <location>
        <begin position="1"/>
        <end position="22"/>
    </location>
</feature>
<evidence type="ECO:0000256" key="3">
    <source>
        <dbReference type="SAM" id="SignalP"/>
    </source>
</evidence>